<dbReference type="Proteomes" id="UP000593567">
    <property type="component" value="Unassembled WGS sequence"/>
</dbReference>
<organism evidence="1 2">
    <name type="scientific">Bugula neritina</name>
    <name type="common">Brown bryozoan</name>
    <name type="synonym">Sertularia neritina</name>
    <dbReference type="NCBI Taxonomy" id="10212"/>
    <lineage>
        <taxon>Eukaryota</taxon>
        <taxon>Metazoa</taxon>
        <taxon>Spiralia</taxon>
        <taxon>Lophotrochozoa</taxon>
        <taxon>Bryozoa</taxon>
        <taxon>Gymnolaemata</taxon>
        <taxon>Cheilostomatida</taxon>
        <taxon>Flustrina</taxon>
        <taxon>Buguloidea</taxon>
        <taxon>Bugulidae</taxon>
        <taxon>Bugula</taxon>
    </lineage>
</organism>
<comment type="caution">
    <text evidence="1">The sequence shown here is derived from an EMBL/GenBank/DDBJ whole genome shotgun (WGS) entry which is preliminary data.</text>
</comment>
<sequence>MFTDGVTSIEHSLDTECSVVISQWCYDVTDWEGRMLVGMNGGFDVVDSRVSPDTSERGGQSRLHRVLKSVSTADSGDIISIQYYNNQIYTLCIEKHPGTKRQVIVFDSEYSEVKRWSVPDYKFVSQLAVCNNKVYVSDPNNKQLCVYSATSGTLLSTLPNPLFVSPLYLNICPPHSLLISDCLANRVHRLDCRSDIITWTSAVAKNPRGIALDHTGREVWVYSKATKSLFILNSDTGEFKQEIHHKKFTQLPDGDNLTGICLLDGELWGAARSSGLLKFTVK</sequence>
<gene>
    <name evidence="1" type="ORF">EB796_006704</name>
</gene>
<dbReference type="EMBL" id="VXIV02000956">
    <property type="protein sequence ID" value="KAF6034982.1"/>
    <property type="molecule type" value="Genomic_DNA"/>
</dbReference>
<accession>A0A7J7K8L8</accession>
<protein>
    <submittedName>
        <fullName evidence="1">Uncharacterized protein</fullName>
    </submittedName>
</protein>
<dbReference type="InterPro" id="IPR011042">
    <property type="entry name" value="6-blade_b-propeller_TolB-like"/>
</dbReference>
<dbReference type="AlphaFoldDB" id="A0A7J7K8L8"/>
<dbReference type="OrthoDB" id="111250at2759"/>
<dbReference type="Gene3D" id="2.120.10.30">
    <property type="entry name" value="TolB, C-terminal domain"/>
    <property type="match status" value="1"/>
</dbReference>
<evidence type="ECO:0000313" key="2">
    <source>
        <dbReference type="Proteomes" id="UP000593567"/>
    </source>
</evidence>
<proteinExistence type="predicted"/>
<evidence type="ECO:0000313" key="1">
    <source>
        <dbReference type="EMBL" id="KAF6034982.1"/>
    </source>
</evidence>
<reference evidence="1" key="1">
    <citation type="submission" date="2020-06" db="EMBL/GenBank/DDBJ databases">
        <title>Draft genome of Bugula neritina, a colonial animal packing powerful symbionts and potential medicines.</title>
        <authorList>
            <person name="Rayko M."/>
        </authorList>
    </citation>
    <scope>NUCLEOTIDE SEQUENCE [LARGE SCALE GENOMIC DNA]</scope>
    <source>
        <strain evidence="1">Kwan_BN1</strain>
    </source>
</reference>
<keyword evidence="2" id="KW-1185">Reference proteome</keyword>
<dbReference type="SUPFAM" id="SSF63825">
    <property type="entry name" value="YWTD domain"/>
    <property type="match status" value="1"/>
</dbReference>
<name>A0A7J7K8L8_BUGNE</name>